<name>A0ABX1ZRW8_9BACL</name>
<organism evidence="1 2">
    <name type="scientific">Paenibacillus planticolens</name>
    <dbReference type="NCBI Taxonomy" id="2654976"/>
    <lineage>
        <taxon>Bacteria</taxon>
        <taxon>Bacillati</taxon>
        <taxon>Bacillota</taxon>
        <taxon>Bacilli</taxon>
        <taxon>Bacillales</taxon>
        <taxon>Paenibacillaceae</taxon>
        <taxon>Paenibacillus</taxon>
    </lineage>
</organism>
<proteinExistence type="predicted"/>
<gene>
    <name evidence="1" type="ORF">GC097_15210</name>
</gene>
<sequence length="75" mass="8338">MPNINQEELRSKLFPNEVKEYLEEHPSLYGRAAKMYLAESLTCAKKKAAYELEKSVESANAVIAMLTGEGTESSV</sequence>
<keyword evidence="2" id="KW-1185">Reference proteome</keyword>
<reference evidence="1 2" key="1">
    <citation type="submission" date="2019-10" db="EMBL/GenBank/DDBJ databases">
        <title>Description of Paenibacillus pedi sp. nov.</title>
        <authorList>
            <person name="Carlier A."/>
            <person name="Qi S."/>
        </authorList>
    </citation>
    <scope>NUCLEOTIDE SEQUENCE [LARGE SCALE GENOMIC DNA]</scope>
    <source>
        <strain evidence="1 2">LMG 31457</strain>
    </source>
</reference>
<comment type="caution">
    <text evidence="1">The sequence shown here is derived from an EMBL/GenBank/DDBJ whole genome shotgun (WGS) entry which is preliminary data.</text>
</comment>
<protein>
    <submittedName>
        <fullName evidence="1">Uncharacterized protein</fullName>
    </submittedName>
</protein>
<evidence type="ECO:0000313" key="1">
    <source>
        <dbReference type="EMBL" id="NOV01365.1"/>
    </source>
</evidence>
<dbReference type="RefSeq" id="WP_171684186.1">
    <property type="nucleotide sequence ID" value="NZ_WHNZ01000030.1"/>
</dbReference>
<evidence type="ECO:0000313" key="2">
    <source>
        <dbReference type="Proteomes" id="UP000618579"/>
    </source>
</evidence>
<dbReference type="EMBL" id="WHNZ01000030">
    <property type="protein sequence ID" value="NOV01365.1"/>
    <property type="molecule type" value="Genomic_DNA"/>
</dbReference>
<accession>A0ABX1ZRW8</accession>
<dbReference type="Proteomes" id="UP000618579">
    <property type="component" value="Unassembled WGS sequence"/>
</dbReference>